<gene>
    <name evidence="1" type="ORF">Vadar_018993</name>
</gene>
<reference evidence="1 2" key="1">
    <citation type="journal article" date="2021" name="Hortic Res">
        <title>High-quality reference genome and annotation aids understanding of berry development for evergreen blueberry (Vaccinium darrowii).</title>
        <authorList>
            <person name="Yu J."/>
            <person name="Hulse-Kemp A.M."/>
            <person name="Babiker E."/>
            <person name="Staton M."/>
        </authorList>
    </citation>
    <scope>NUCLEOTIDE SEQUENCE [LARGE SCALE GENOMIC DNA]</scope>
    <source>
        <strain evidence="2">cv. NJ 8807/NJ 8810</strain>
        <tissue evidence="1">Young leaf</tissue>
    </source>
</reference>
<sequence length="455" mass="50313">MTKGSVKAQEEDIEWLERSIVAKLHAHRDVDSISEAFRSDGVFNIHIRAMEGNLVLLTFPSSHDMNCMLEGGELSWLSNCPREILSSEGVKFDVKGMGGDDTFLDKRSNVIEHFEEKDSSSNLHFAVGESVSPSGNGVLGSQEKDMAQINDDGLGDAESLERRDGLCSTCENSNSVDKSISLEKLLGAKSDESNSINKVASGGSDHDYDDWDLVSNEPLIKYVECKRPLYAPESDVSTDYGINTWINCGLPANKLVLGLPFYGYAWTLVNPDDNSVGAPAKGTAITNGSMSYKVIKGYIQRYGAVTKYNATYVMNYCVIGSSWIAYDDVDVVKIKVAYAKKRNLLGYFVWQVPYDDDWVLSQAAQEAGKDPRNKRHSLLLVILLPTAATVTLLLVSATWYLRKRARRNKGLMDEEKESQSLFKTTMASAGNANDSELSSEFFEEEDDDVSCDIRA</sequence>
<evidence type="ECO:0000313" key="1">
    <source>
        <dbReference type="EMBL" id="KAH7860872.1"/>
    </source>
</evidence>
<proteinExistence type="predicted"/>
<organism evidence="1 2">
    <name type="scientific">Vaccinium darrowii</name>
    <dbReference type="NCBI Taxonomy" id="229202"/>
    <lineage>
        <taxon>Eukaryota</taxon>
        <taxon>Viridiplantae</taxon>
        <taxon>Streptophyta</taxon>
        <taxon>Embryophyta</taxon>
        <taxon>Tracheophyta</taxon>
        <taxon>Spermatophyta</taxon>
        <taxon>Magnoliopsida</taxon>
        <taxon>eudicotyledons</taxon>
        <taxon>Gunneridae</taxon>
        <taxon>Pentapetalae</taxon>
        <taxon>asterids</taxon>
        <taxon>Ericales</taxon>
        <taxon>Ericaceae</taxon>
        <taxon>Vaccinioideae</taxon>
        <taxon>Vaccinieae</taxon>
        <taxon>Vaccinium</taxon>
    </lineage>
</organism>
<accession>A0ACB7Z5R4</accession>
<keyword evidence="2" id="KW-1185">Reference proteome</keyword>
<comment type="caution">
    <text evidence="1">The sequence shown here is derived from an EMBL/GenBank/DDBJ whole genome shotgun (WGS) entry which is preliminary data.</text>
</comment>
<evidence type="ECO:0000313" key="2">
    <source>
        <dbReference type="Proteomes" id="UP000828048"/>
    </source>
</evidence>
<dbReference type="Proteomes" id="UP000828048">
    <property type="component" value="Chromosome 4"/>
</dbReference>
<dbReference type="EMBL" id="CM037154">
    <property type="protein sequence ID" value="KAH7860872.1"/>
    <property type="molecule type" value="Genomic_DNA"/>
</dbReference>
<name>A0ACB7Z5R4_9ERIC</name>
<protein>
    <submittedName>
        <fullName evidence="1">Uncharacterized protein</fullName>
    </submittedName>
</protein>